<proteinExistence type="predicted"/>
<dbReference type="EMBL" id="JAAOAO010000550">
    <property type="protein sequence ID" value="KAF5537032.1"/>
    <property type="molecule type" value="Genomic_DNA"/>
</dbReference>
<feature type="compositionally biased region" description="Gly residues" evidence="2">
    <location>
        <begin position="338"/>
        <end position="347"/>
    </location>
</feature>
<gene>
    <name evidence="3" type="ORF">FNAPI_11539</name>
</gene>
<organism evidence="3 4">
    <name type="scientific">Fusarium napiforme</name>
    <dbReference type="NCBI Taxonomy" id="42672"/>
    <lineage>
        <taxon>Eukaryota</taxon>
        <taxon>Fungi</taxon>
        <taxon>Dikarya</taxon>
        <taxon>Ascomycota</taxon>
        <taxon>Pezizomycotina</taxon>
        <taxon>Sordariomycetes</taxon>
        <taxon>Hypocreomycetidae</taxon>
        <taxon>Hypocreales</taxon>
        <taxon>Nectriaceae</taxon>
        <taxon>Fusarium</taxon>
        <taxon>Fusarium fujikuroi species complex</taxon>
    </lineage>
</organism>
<accession>A0A8H5IHF9</accession>
<evidence type="ECO:0000313" key="3">
    <source>
        <dbReference type="EMBL" id="KAF5537032.1"/>
    </source>
</evidence>
<dbReference type="Proteomes" id="UP000574317">
    <property type="component" value="Unassembled WGS sequence"/>
</dbReference>
<reference evidence="3 4" key="1">
    <citation type="submission" date="2020-05" db="EMBL/GenBank/DDBJ databases">
        <title>Identification and distribution of gene clusters putatively required for synthesis of sphingolipid metabolism inhibitors in phylogenetically diverse species of the filamentous fungus Fusarium.</title>
        <authorList>
            <person name="Kim H.-S."/>
            <person name="Busman M."/>
            <person name="Brown D.W."/>
            <person name="Divon H."/>
            <person name="Uhlig S."/>
            <person name="Proctor R.H."/>
        </authorList>
    </citation>
    <scope>NUCLEOTIDE SEQUENCE [LARGE SCALE GENOMIC DNA]</scope>
    <source>
        <strain evidence="3 4">NRRL 25196</strain>
    </source>
</reference>
<dbReference type="AlphaFoldDB" id="A0A8H5IHF9"/>
<keyword evidence="1" id="KW-0175">Coiled coil</keyword>
<evidence type="ECO:0000256" key="1">
    <source>
        <dbReference type="SAM" id="Coils"/>
    </source>
</evidence>
<sequence>MASSNRTNWPFAVRGIPDSVLELTRTMLEQNPPVDEVTVNRILGDLQPHFDSKWTQAMEDEVQRKFQASGHPESSGAFYSAHFRPLCELWRVSFRIFRQAPPMMLSHLNSIQFVSQLPTRNPSSQYVFTNAACQQLSALMVHPVWQQTSRLFLEALAFAGICRLAGRRDLRLRFNNKDKTCPALRRLNEELDSLNGDQLRLTLHEAHKEAREAALTRGDQPSAFSDLLFRIGQIAAQHQPSDAEEAALGNMIVPFNLQDAQVLAGAIDGMDWKDPAFAYKVTEVYEAFKHERDPYEMPHMSQLHDFHVRAVKQAMRIESCPDRYHLNSQRSTSEEGDGGLPQGGADGAGLFSPTSPVIDGDGQASSETQPSGQKDDAMNGNGSGKDDGSGQNGMASHRAVDLTSGQALLTLEEGRLLTEKNRLLTQEVRELKEKLRVRDERIHAMVSGLRVLAEKLE</sequence>
<feature type="coiled-coil region" evidence="1">
    <location>
        <begin position="414"/>
        <end position="441"/>
    </location>
</feature>
<name>A0A8H5IHF9_9HYPO</name>
<keyword evidence="4" id="KW-1185">Reference proteome</keyword>
<feature type="region of interest" description="Disordered" evidence="2">
    <location>
        <begin position="322"/>
        <end position="396"/>
    </location>
</feature>
<feature type="compositionally biased region" description="Polar residues" evidence="2">
    <location>
        <begin position="363"/>
        <end position="372"/>
    </location>
</feature>
<evidence type="ECO:0000256" key="2">
    <source>
        <dbReference type="SAM" id="MobiDB-lite"/>
    </source>
</evidence>
<evidence type="ECO:0000313" key="4">
    <source>
        <dbReference type="Proteomes" id="UP000574317"/>
    </source>
</evidence>
<comment type="caution">
    <text evidence="3">The sequence shown here is derived from an EMBL/GenBank/DDBJ whole genome shotgun (WGS) entry which is preliminary data.</text>
</comment>
<protein>
    <submittedName>
        <fullName evidence="3">Uncharacterized protein</fullName>
    </submittedName>
</protein>